<gene>
    <name evidence="1" type="ORF">WQO_33540</name>
</gene>
<sequence>MGLLVMAAILAVGGCEGDSRTAVGVSSEQAAVVKEVARDYQQASVDQDYEAACEARTKRLLRSWDADTIAECVEITSAPRVGDYRDARVSTGEPIKLPAFGPHPSGIGLRVTVRSTLGGLVKHTALRLVPGERDGWLADQTANLVDETDTGAVQAALEGRL</sequence>
<dbReference type="KEGG" id="sgb:WQO_33540"/>
<dbReference type="AlphaFoldDB" id="A0A0U2T8U9"/>
<evidence type="ECO:0000313" key="1">
    <source>
        <dbReference type="EMBL" id="ALU97840.1"/>
    </source>
</evidence>
<accession>A0A0U2T8U9</accession>
<evidence type="ECO:0000313" key="2">
    <source>
        <dbReference type="Proteomes" id="UP000064183"/>
    </source>
</evidence>
<dbReference type="EMBL" id="CP013738">
    <property type="protein sequence ID" value="ALU97840.1"/>
    <property type="molecule type" value="Genomic_DNA"/>
</dbReference>
<name>A0A0U2T8U9_STRGL</name>
<protein>
    <submittedName>
        <fullName evidence="1">Uncharacterized protein</fullName>
    </submittedName>
</protein>
<dbReference type="Proteomes" id="UP000064183">
    <property type="component" value="Chromosome"/>
</dbReference>
<proteinExistence type="predicted"/>
<reference evidence="1 2" key="1">
    <citation type="journal article" date="2012" name="J. Bacteriol.">
        <title>Draft genome sequence of Streptomyces globisporus C-1027, which produces an antitumor antibiotic consisting of a nine-membered enediyne with a chromoprotein.</title>
        <authorList>
            <person name="Wang L."/>
            <person name="Wang S."/>
            <person name="He Q."/>
            <person name="Yu T."/>
            <person name="Li Q."/>
            <person name="Hong B."/>
        </authorList>
    </citation>
    <scope>NUCLEOTIDE SEQUENCE [LARGE SCALE GENOMIC DNA]</scope>
    <source>
        <strain evidence="1 2">C-1027</strain>
    </source>
</reference>
<organism evidence="1 2">
    <name type="scientific">Streptomyces globisporus C-1027</name>
    <dbReference type="NCBI Taxonomy" id="1172567"/>
    <lineage>
        <taxon>Bacteria</taxon>
        <taxon>Bacillati</taxon>
        <taxon>Actinomycetota</taxon>
        <taxon>Actinomycetes</taxon>
        <taxon>Kitasatosporales</taxon>
        <taxon>Streptomycetaceae</taxon>
        <taxon>Streptomyces</taxon>
    </lineage>
</organism>